<dbReference type="PANTHER" id="PTHR34182:SF1">
    <property type="entry name" value="PROTEIN-EXPORT MEMBRANE PROTEIN SECG"/>
    <property type="match status" value="1"/>
</dbReference>
<dbReference type="AlphaFoldDB" id="A0A3B0WAL6"/>
<sequence length="176" mass="17770">MSEINFLNIIQVLIAIAMIGFILIQRGPGATAGSAFGGGGGGASSTVFGAKGSGSFLTKATAILATAFFIITMLIAIDSSETYASTGDGAEQDLGVFGSLEDVDAEPVMVPVDDVLPALEQSATEAINATAESIDNAASEIKQAADEAVDTVKETAVEQVEQATESSDDSDGSGNQ</sequence>
<evidence type="ECO:0000256" key="6">
    <source>
        <dbReference type="ARBA" id="ARBA00022927"/>
    </source>
</evidence>
<feature type="transmembrane region" description="Helical" evidence="11">
    <location>
        <begin position="56"/>
        <end position="77"/>
    </location>
</feature>
<name>A0A3B0WAL6_9ZZZZ</name>
<comment type="similarity">
    <text evidence="2">Belongs to the SecG family.</text>
</comment>
<keyword evidence="10" id="KW-0175">Coiled coil</keyword>
<evidence type="ECO:0000256" key="3">
    <source>
        <dbReference type="ARBA" id="ARBA00022448"/>
    </source>
</evidence>
<keyword evidence="9 11" id="KW-0472">Membrane</keyword>
<comment type="subcellular location">
    <subcellularLocation>
        <location evidence="1">Cell membrane</location>
        <topology evidence="1">Multi-pass membrane protein</topology>
    </subcellularLocation>
</comment>
<dbReference type="GO" id="GO:0005886">
    <property type="term" value="C:plasma membrane"/>
    <property type="evidence" value="ECO:0007669"/>
    <property type="project" value="UniProtKB-SubCell"/>
</dbReference>
<gene>
    <name evidence="12" type="ORF">MNBD_GAMMA02-977</name>
</gene>
<keyword evidence="5 11" id="KW-0812">Transmembrane</keyword>
<dbReference type="GO" id="GO:0043952">
    <property type="term" value="P:protein transport by the Sec complex"/>
    <property type="evidence" value="ECO:0007669"/>
    <property type="project" value="TreeGrafter"/>
</dbReference>
<evidence type="ECO:0000256" key="5">
    <source>
        <dbReference type="ARBA" id="ARBA00022692"/>
    </source>
</evidence>
<dbReference type="PANTHER" id="PTHR34182">
    <property type="entry name" value="PROTEIN-EXPORT MEMBRANE PROTEIN SECG"/>
    <property type="match status" value="1"/>
</dbReference>
<organism evidence="12">
    <name type="scientific">hydrothermal vent metagenome</name>
    <dbReference type="NCBI Taxonomy" id="652676"/>
    <lineage>
        <taxon>unclassified sequences</taxon>
        <taxon>metagenomes</taxon>
        <taxon>ecological metagenomes</taxon>
    </lineage>
</organism>
<keyword evidence="4" id="KW-1003">Cell membrane</keyword>
<keyword evidence="8" id="KW-0811">Translocation</keyword>
<proteinExistence type="inferred from homology"/>
<dbReference type="EMBL" id="UOFA01000363">
    <property type="protein sequence ID" value="VAW47717.1"/>
    <property type="molecule type" value="Genomic_DNA"/>
</dbReference>
<dbReference type="Pfam" id="PF03840">
    <property type="entry name" value="SecG"/>
    <property type="match status" value="1"/>
</dbReference>
<dbReference type="InterPro" id="IPR004692">
    <property type="entry name" value="SecG"/>
</dbReference>
<protein>
    <submittedName>
        <fullName evidence="12">Protein translocase membrane subunit SecG</fullName>
    </submittedName>
</protein>
<keyword evidence="3" id="KW-0813">Transport</keyword>
<feature type="transmembrane region" description="Helical" evidence="11">
    <location>
        <begin position="6"/>
        <end position="24"/>
    </location>
</feature>
<evidence type="ECO:0000256" key="9">
    <source>
        <dbReference type="ARBA" id="ARBA00023136"/>
    </source>
</evidence>
<dbReference type="GO" id="GO:0065002">
    <property type="term" value="P:intracellular protein transmembrane transport"/>
    <property type="evidence" value="ECO:0007669"/>
    <property type="project" value="TreeGrafter"/>
</dbReference>
<evidence type="ECO:0000256" key="7">
    <source>
        <dbReference type="ARBA" id="ARBA00022989"/>
    </source>
</evidence>
<feature type="coiled-coil region" evidence="10">
    <location>
        <begin position="127"/>
        <end position="154"/>
    </location>
</feature>
<keyword evidence="6" id="KW-0653">Protein transport</keyword>
<evidence type="ECO:0000256" key="10">
    <source>
        <dbReference type="SAM" id="Coils"/>
    </source>
</evidence>
<evidence type="ECO:0000256" key="1">
    <source>
        <dbReference type="ARBA" id="ARBA00004651"/>
    </source>
</evidence>
<evidence type="ECO:0000256" key="11">
    <source>
        <dbReference type="SAM" id="Phobius"/>
    </source>
</evidence>
<dbReference type="GO" id="GO:0009306">
    <property type="term" value="P:protein secretion"/>
    <property type="evidence" value="ECO:0007669"/>
    <property type="project" value="InterPro"/>
</dbReference>
<keyword evidence="7 11" id="KW-1133">Transmembrane helix</keyword>
<dbReference type="PRINTS" id="PR01651">
    <property type="entry name" value="SECGEXPORT"/>
</dbReference>
<accession>A0A3B0WAL6</accession>
<reference evidence="12" key="1">
    <citation type="submission" date="2018-06" db="EMBL/GenBank/DDBJ databases">
        <authorList>
            <person name="Zhirakovskaya E."/>
        </authorList>
    </citation>
    <scope>NUCLEOTIDE SEQUENCE</scope>
</reference>
<evidence type="ECO:0000256" key="8">
    <source>
        <dbReference type="ARBA" id="ARBA00023010"/>
    </source>
</evidence>
<evidence type="ECO:0000313" key="12">
    <source>
        <dbReference type="EMBL" id="VAW47717.1"/>
    </source>
</evidence>
<dbReference type="NCBIfam" id="TIGR00810">
    <property type="entry name" value="secG"/>
    <property type="match status" value="1"/>
</dbReference>
<evidence type="ECO:0000256" key="2">
    <source>
        <dbReference type="ARBA" id="ARBA00008445"/>
    </source>
</evidence>
<dbReference type="GO" id="GO:0015450">
    <property type="term" value="F:protein-transporting ATPase activity"/>
    <property type="evidence" value="ECO:0007669"/>
    <property type="project" value="InterPro"/>
</dbReference>
<evidence type="ECO:0000256" key="4">
    <source>
        <dbReference type="ARBA" id="ARBA00022475"/>
    </source>
</evidence>